<dbReference type="GO" id="GO:0004722">
    <property type="term" value="F:protein serine/threonine phosphatase activity"/>
    <property type="evidence" value="ECO:0007669"/>
    <property type="project" value="InterPro"/>
</dbReference>
<dbReference type="Proteomes" id="UP000322530">
    <property type="component" value="Unassembled WGS sequence"/>
</dbReference>
<protein>
    <submittedName>
        <fullName evidence="2">Serine/threonine phosphatase</fullName>
    </submittedName>
</protein>
<dbReference type="PROSITE" id="PS51746">
    <property type="entry name" value="PPM_2"/>
    <property type="match status" value="1"/>
</dbReference>
<reference evidence="2 3" key="1">
    <citation type="submission" date="2019-01" db="EMBL/GenBank/DDBJ databases">
        <title>Draft genome sequence of Dictyobacter sp. Uno17.</title>
        <authorList>
            <person name="Wang C.M."/>
            <person name="Zheng Y."/>
            <person name="Sakai Y."/>
            <person name="Abe K."/>
            <person name="Yokota A."/>
            <person name="Yabe S."/>
        </authorList>
    </citation>
    <scope>NUCLEOTIDE SEQUENCE [LARGE SCALE GENOMIC DNA]</scope>
    <source>
        <strain evidence="2 3">Uno17</strain>
    </source>
</reference>
<evidence type="ECO:0000313" key="2">
    <source>
        <dbReference type="EMBL" id="GCF07695.1"/>
    </source>
</evidence>
<dbReference type="Gene3D" id="3.60.40.10">
    <property type="entry name" value="PPM-type phosphatase domain"/>
    <property type="match status" value="1"/>
</dbReference>
<evidence type="ECO:0000259" key="1">
    <source>
        <dbReference type="PROSITE" id="PS51746"/>
    </source>
</evidence>
<accession>A0A5A5T8V4</accession>
<dbReference type="CDD" id="cd00143">
    <property type="entry name" value="PP2Cc"/>
    <property type="match status" value="1"/>
</dbReference>
<dbReference type="SMART" id="SM00332">
    <property type="entry name" value="PP2Cc"/>
    <property type="match status" value="1"/>
</dbReference>
<dbReference type="Pfam" id="PF13672">
    <property type="entry name" value="PP2C_2"/>
    <property type="match status" value="1"/>
</dbReference>
<evidence type="ECO:0000313" key="3">
    <source>
        <dbReference type="Proteomes" id="UP000322530"/>
    </source>
</evidence>
<dbReference type="InterPro" id="IPR001932">
    <property type="entry name" value="PPM-type_phosphatase-like_dom"/>
</dbReference>
<name>A0A5A5T8V4_9CHLR</name>
<dbReference type="AlphaFoldDB" id="A0A5A5T8V4"/>
<organism evidence="2 3">
    <name type="scientific">Dictyobacter arantiisoli</name>
    <dbReference type="NCBI Taxonomy" id="2014874"/>
    <lineage>
        <taxon>Bacteria</taxon>
        <taxon>Bacillati</taxon>
        <taxon>Chloroflexota</taxon>
        <taxon>Ktedonobacteria</taxon>
        <taxon>Ktedonobacterales</taxon>
        <taxon>Dictyobacteraceae</taxon>
        <taxon>Dictyobacter</taxon>
    </lineage>
</organism>
<sequence>MPHNTQHKKRTKLYHLHQRSPFTTSGRSIANERHPTRNEDNIIIDELGGLFAVFDGVGGSAAAEIASQTASHSTRRAWKRILTKERNRRKIYTFLEDCNQHDLCKVLEDLILEADEQVRTNGATRAHTDDLATTVALAAFCRQPDIHDYTMVYAHVGDSRIYLLRGEERIQRLTHDDGLLSKLIENQIVNEYHAFRIDQAMRADQLSDVEYNYFRLRGGITQALGGPIPPTIHTNKISVYPGDRILLCTDGIHDNLTDEEIEHVIRTNPRSSAARVLVESARERSHEDRSQTIRSKPDDMSAIVMTCRF</sequence>
<gene>
    <name evidence="2" type="ORF">KDI_12590</name>
</gene>
<comment type="caution">
    <text evidence="2">The sequence shown here is derived from an EMBL/GenBank/DDBJ whole genome shotgun (WGS) entry which is preliminary data.</text>
</comment>
<dbReference type="EMBL" id="BIXY01000013">
    <property type="protein sequence ID" value="GCF07695.1"/>
    <property type="molecule type" value="Genomic_DNA"/>
</dbReference>
<feature type="domain" description="PPM-type phosphatase" evidence="1">
    <location>
        <begin position="24"/>
        <end position="307"/>
    </location>
</feature>
<keyword evidence="3" id="KW-1185">Reference proteome</keyword>
<dbReference type="InterPro" id="IPR036457">
    <property type="entry name" value="PPM-type-like_dom_sf"/>
</dbReference>
<dbReference type="InterPro" id="IPR015655">
    <property type="entry name" value="PP2C"/>
</dbReference>
<proteinExistence type="predicted"/>
<dbReference type="RefSeq" id="WP_172631911.1">
    <property type="nucleotide sequence ID" value="NZ_BIXY01000013.1"/>
</dbReference>
<dbReference type="SMART" id="SM00331">
    <property type="entry name" value="PP2C_SIG"/>
    <property type="match status" value="1"/>
</dbReference>
<dbReference type="SUPFAM" id="SSF81606">
    <property type="entry name" value="PP2C-like"/>
    <property type="match status" value="1"/>
</dbReference>
<dbReference type="PANTHER" id="PTHR47992">
    <property type="entry name" value="PROTEIN PHOSPHATASE"/>
    <property type="match status" value="1"/>
</dbReference>